<dbReference type="Pfam" id="PF03466">
    <property type="entry name" value="LysR_substrate"/>
    <property type="match status" value="1"/>
</dbReference>
<name>A0AAU0BDD1_9XANT</name>
<dbReference type="PANTHER" id="PTHR30537:SF72">
    <property type="entry name" value="LYSR FAMILY TRANSCRIPTIONAL REGULATOR"/>
    <property type="match status" value="1"/>
</dbReference>
<keyword evidence="4" id="KW-0804">Transcription</keyword>
<organism evidence="6 7">
    <name type="scientific">Xanthomonas hydrangeae</name>
    <dbReference type="NCBI Taxonomy" id="2775159"/>
    <lineage>
        <taxon>Bacteria</taxon>
        <taxon>Pseudomonadati</taxon>
        <taxon>Pseudomonadota</taxon>
        <taxon>Gammaproteobacteria</taxon>
        <taxon>Lysobacterales</taxon>
        <taxon>Lysobacteraceae</taxon>
        <taxon>Xanthomonas</taxon>
    </lineage>
</organism>
<keyword evidence="2" id="KW-0805">Transcription regulation</keyword>
<evidence type="ECO:0000256" key="3">
    <source>
        <dbReference type="ARBA" id="ARBA00023125"/>
    </source>
</evidence>
<evidence type="ECO:0000256" key="2">
    <source>
        <dbReference type="ARBA" id="ARBA00023015"/>
    </source>
</evidence>
<dbReference type="GO" id="GO:0006351">
    <property type="term" value="P:DNA-templated transcription"/>
    <property type="evidence" value="ECO:0007669"/>
    <property type="project" value="TreeGrafter"/>
</dbReference>
<dbReference type="PRINTS" id="PR00039">
    <property type="entry name" value="HTHLYSR"/>
</dbReference>
<dbReference type="InterPro" id="IPR005119">
    <property type="entry name" value="LysR_subst-bd"/>
</dbReference>
<dbReference type="GO" id="GO:0043565">
    <property type="term" value="F:sequence-specific DNA binding"/>
    <property type="evidence" value="ECO:0007669"/>
    <property type="project" value="TreeGrafter"/>
</dbReference>
<evidence type="ECO:0000256" key="1">
    <source>
        <dbReference type="ARBA" id="ARBA00009437"/>
    </source>
</evidence>
<dbReference type="InterPro" id="IPR058163">
    <property type="entry name" value="LysR-type_TF_proteobact-type"/>
</dbReference>
<dbReference type="SUPFAM" id="SSF46785">
    <property type="entry name" value="Winged helix' DNA-binding domain"/>
    <property type="match status" value="1"/>
</dbReference>
<dbReference type="FunFam" id="1.10.10.10:FF:000001">
    <property type="entry name" value="LysR family transcriptional regulator"/>
    <property type="match status" value="1"/>
</dbReference>
<dbReference type="Pfam" id="PF00126">
    <property type="entry name" value="HTH_1"/>
    <property type="match status" value="1"/>
</dbReference>
<dbReference type="Gene3D" id="1.10.10.10">
    <property type="entry name" value="Winged helix-like DNA-binding domain superfamily/Winged helix DNA-binding domain"/>
    <property type="match status" value="1"/>
</dbReference>
<dbReference type="Gene3D" id="3.40.190.290">
    <property type="match status" value="1"/>
</dbReference>
<dbReference type="PANTHER" id="PTHR30537">
    <property type="entry name" value="HTH-TYPE TRANSCRIPTIONAL REGULATOR"/>
    <property type="match status" value="1"/>
</dbReference>
<keyword evidence="3" id="KW-0238">DNA-binding</keyword>
<protein>
    <submittedName>
        <fullName evidence="6">LysR family transcriptional regulator</fullName>
    </submittedName>
</protein>
<dbReference type="RefSeq" id="WP_316697167.1">
    <property type="nucleotide sequence ID" value="NZ_CP103836.1"/>
</dbReference>
<dbReference type="InterPro" id="IPR000847">
    <property type="entry name" value="LysR_HTH_N"/>
</dbReference>
<reference evidence="6 7" key="1">
    <citation type="submission" date="2022-08" db="EMBL/GenBank/DDBJ databases">
        <title>Whole genome sequencing-based tracing of a 2022 introduction and outbreak of Xanthomonas hortorum pv. pelargonii.</title>
        <authorList>
            <person name="Iruegas-Bocardo F."/>
            <person name="Weisberg A.K."/>
            <person name="Riutta E.R."/>
            <person name="Kilday K."/>
            <person name="Bonkowski J.C."/>
            <person name="Creswell T."/>
            <person name="Daughtrey M.L."/>
            <person name="Rane K."/>
            <person name="Grunwald N.J."/>
            <person name="Chang J.H."/>
            <person name="Putnam M.L."/>
        </authorList>
    </citation>
    <scope>NUCLEOTIDE SEQUENCE [LARGE SCALE GENOMIC DNA]</scope>
    <source>
        <strain evidence="6 7">22-323</strain>
    </source>
</reference>
<proteinExistence type="inferred from homology"/>
<dbReference type="PROSITE" id="PS50931">
    <property type="entry name" value="HTH_LYSR"/>
    <property type="match status" value="1"/>
</dbReference>
<dbReference type="EMBL" id="CP103836">
    <property type="protein sequence ID" value="WOB51023.1"/>
    <property type="molecule type" value="Genomic_DNA"/>
</dbReference>
<dbReference type="SUPFAM" id="SSF53850">
    <property type="entry name" value="Periplasmic binding protein-like II"/>
    <property type="match status" value="1"/>
</dbReference>
<feature type="domain" description="HTH lysR-type" evidence="5">
    <location>
        <begin position="1"/>
        <end position="59"/>
    </location>
</feature>
<evidence type="ECO:0000256" key="4">
    <source>
        <dbReference type="ARBA" id="ARBA00023163"/>
    </source>
</evidence>
<evidence type="ECO:0000313" key="7">
    <source>
        <dbReference type="Proteomes" id="UP001302716"/>
    </source>
</evidence>
<dbReference type="InterPro" id="IPR036388">
    <property type="entry name" value="WH-like_DNA-bd_sf"/>
</dbReference>
<dbReference type="AlphaFoldDB" id="A0AAU0BDD1"/>
<evidence type="ECO:0000259" key="5">
    <source>
        <dbReference type="PROSITE" id="PS50931"/>
    </source>
</evidence>
<dbReference type="Proteomes" id="UP001302716">
    <property type="component" value="Chromosome"/>
</dbReference>
<gene>
    <name evidence="6" type="ORF">NYR97_06495</name>
</gene>
<dbReference type="InterPro" id="IPR036390">
    <property type="entry name" value="WH_DNA-bd_sf"/>
</dbReference>
<sequence length="310" mass="33577">METLANLEAFVRSAEEGSFSAAARKLQLTPAAVSRNVAQLERNLGARLFQRTTRGLALSAVGERFLESVQGSLGNLQDAIVQARDNAGQPAGILKLTAPPSFGMDYLLPLMPAFLRRYPAVIPDWVFETRPLDFIAGGFDVAIGGGYTPPPSVVARELCRIELIAVASPAFLRDRQLPRHPSELAQLPGVLMRSTHISRVRTRILRNAQGDECAVEQPPAMFVNDPDAQCRATVAGMGVGLVAVPHALPHLNTGALQWLLPDWHCDLGPIALYYGGQTLLPGKTRAFVDFVRDAFQETPLPSLASLRGVR</sequence>
<evidence type="ECO:0000313" key="6">
    <source>
        <dbReference type="EMBL" id="WOB51023.1"/>
    </source>
</evidence>
<comment type="similarity">
    <text evidence="1">Belongs to the LysR transcriptional regulatory family.</text>
</comment>
<keyword evidence="7" id="KW-1185">Reference proteome</keyword>
<dbReference type="GO" id="GO:0003700">
    <property type="term" value="F:DNA-binding transcription factor activity"/>
    <property type="evidence" value="ECO:0007669"/>
    <property type="project" value="InterPro"/>
</dbReference>
<dbReference type="CDD" id="cd08422">
    <property type="entry name" value="PBP2_CrgA_like"/>
    <property type="match status" value="1"/>
</dbReference>
<accession>A0AAU0BDD1</accession>